<dbReference type="InterPro" id="IPR005119">
    <property type="entry name" value="LysR_subst-bd"/>
</dbReference>
<evidence type="ECO:0000259" key="5">
    <source>
        <dbReference type="PROSITE" id="PS50931"/>
    </source>
</evidence>
<dbReference type="GO" id="GO:0003700">
    <property type="term" value="F:DNA-binding transcription factor activity"/>
    <property type="evidence" value="ECO:0007669"/>
    <property type="project" value="InterPro"/>
</dbReference>
<dbReference type="GO" id="GO:0006351">
    <property type="term" value="P:DNA-templated transcription"/>
    <property type="evidence" value="ECO:0007669"/>
    <property type="project" value="TreeGrafter"/>
</dbReference>
<dbReference type="InterPro" id="IPR036390">
    <property type="entry name" value="WH_DNA-bd_sf"/>
</dbReference>
<comment type="similarity">
    <text evidence="1">Belongs to the LysR transcriptional regulatory family.</text>
</comment>
<dbReference type="SUPFAM" id="SSF46785">
    <property type="entry name" value="Winged helix' DNA-binding domain"/>
    <property type="match status" value="1"/>
</dbReference>
<accession>A0A939IMT0</accession>
<organism evidence="6 7">
    <name type="scientific">Bowmanella dokdonensis</name>
    <dbReference type="NCBI Taxonomy" id="751969"/>
    <lineage>
        <taxon>Bacteria</taxon>
        <taxon>Pseudomonadati</taxon>
        <taxon>Pseudomonadota</taxon>
        <taxon>Gammaproteobacteria</taxon>
        <taxon>Alteromonadales</taxon>
        <taxon>Alteromonadaceae</taxon>
        <taxon>Bowmanella</taxon>
    </lineage>
</organism>
<dbReference type="Gene3D" id="1.10.10.10">
    <property type="entry name" value="Winged helix-like DNA-binding domain superfamily/Winged helix DNA-binding domain"/>
    <property type="match status" value="1"/>
</dbReference>
<dbReference type="AlphaFoldDB" id="A0A939IMT0"/>
<dbReference type="CDD" id="cd08422">
    <property type="entry name" value="PBP2_CrgA_like"/>
    <property type="match status" value="1"/>
</dbReference>
<evidence type="ECO:0000256" key="2">
    <source>
        <dbReference type="ARBA" id="ARBA00023015"/>
    </source>
</evidence>
<dbReference type="InterPro" id="IPR058163">
    <property type="entry name" value="LysR-type_TF_proteobact-type"/>
</dbReference>
<feature type="domain" description="HTH lysR-type" evidence="5">
    <location>
        <begin position="11"/>
        <end position="66"/>
    </location>
</feature>
<name>A0A939IMT0_9ALTE</name>
<dbReference type="SUPFAM" id="SSF53850">
    <property type="entry name" value="Periplasmic binding protein-like II"/>
    <property type="match status" value="1"/>
</dbReference>
<dbReference type="FunFam" id="3.40.190.290:FF:000001">
    <property type="entry name" value="Transcriptional regulator, LysR family"/>
    <property type="match status" value="1"/>
</dbReference>
<dbReference type="Pfam" id="PF03466">
    <property type="entry name" value="LysR_substrate"/>
    <property type="match status" value="1"/>
</dbReference>
<evidence type="ECO:0000256" key="4">
    <source>
        <dbReference type="ARBA" id="ARBA00023163"/>
    </source>
</evidence>
<evidence type="ECO:0000256" key="3">
    <source>
        <dbReference type="ARBA" id="ARBA00023125"/>
    </source>
</evidence>
<keyword evidence="4" id="KW-0804">Transcription</keyword>
<dbReference type="EMBL" id="JAFKCV010000005">
    <property type="protein sequence ID" value="MBN7825628.1"/>
    <property type="molecule type" value="Genomic_DNA"/>
</dbReference>
<evidence type="ECO:0000256" key="1">
    <source>
        <dbReference type="ARBA" id="ARBA00009437"/>
    </source>
</evidence>
<dbReference type="Pfam" id="PF00126">
    <property type="entry name" value="HTH_1"/>
    <property type="match status" value="1"/>
</dbReference>
<dbReference type="FunFam" id="1.10.10.10:FF:000001">
    <property type="entry name" value="LysR family transcriptional regulator"/>
    <property type="match status" value="1"/>
</dbReference>
<dbReference type="PRINTS" id="PR00039">
    <property type="entry name" value="HTHLYSR"/>
</dbReference>
<sequence length="315" mass="35256">MLTNTNYYSGLSDVAAFICVVQAGSFTAAAEQLNTSKSVVSKYISRLEDRLGAKLLTRTTRRLTLTEVGRTFYQGASQGLEAIESAEEAVSFLQGKPRGTIRINAPLSFGALHIAPALQEFLTEYPEVQIDLRFEDRQIDMIKEGFDLTVRITRQLEGNLIARRIAPCRHVLVASPDYVQQHGMPKEPEDLPRHKIIAYQYQQSSREWEFTAAQGQPKRIAVDGPIQMNNSLAIREAILAGAGIARMPTFAVGGDIEAGRLVQLLSAYSLPELSIYLVFPQREYLAPKVRAFIDFMAHRLEGKPYWDGFQSKPNY</sequence>
<keyword evidence="7" id="KW-1185">Reference proteome</keyword>
<dbReference type="GO" id="GO:0043565">
    <property type="term" value="F:sequence-specific DNA binding"/>
    <property type="evidence" value="ECO:0007669"/>
    <property type="project" value="TreeGrafter"/>
</dbReference>
<gene>
    <name evidence="6" type="ORF">J0A66_10380</name>
</gene>
<dbReference type="Gene3D" id="3.40.190.290">
    <property type="match status" value="1"/>
</dbReference>
<dbReference type="PROSITE" id="PS50931">
    <property type="entry name" value="HTH_LYSR"/>
    <property type="match status" value="1"/>
</dbReference>
<reference evidence="6" key="1">
    <citation type="submission" date="2021-03" db="EMBL/GenBank/DDBJ databases">
        <title>novel species isolated from a fishpond in China.</title>
        <authorList>
            <person name="Lu H."/>
            <person name="Cai Z."/>
        </authorList>
    </citation>
    <scope>NUCLEOTIDE SEQUENCE</scope>
    <source>
        <strain evidence="6">JCM 30855</strain>
    </source>
</reference>
<keyword evidence="3" id="KW-0238">DNA-binding</keyword>
<protein>
    <submittedName>
        <fullName evidence="6">LysR family transcriptional regulator</fullName>
    </submittedName>
</protein>
<dbReference type="InterPro" id="IPR000847">
    <property type="entry name" value="LysR_HTH_N"/>
</dbReference>
<proteinExistence type="inferred from homology"/>
<dbReference type="InterPro" id="IPR036388">
    <property type="entry name" value="WH-like_DNA-bd_sf"/>
</dbReference>
<dbReference type="PANTHER" id="PTHR30537:SF35">
    <property type="entry name" value="TRANSCRIPTIONAL REGULATORY PROTEIN"/>
    <property type="match status" value="1"/>
</dbReference>
<evidence type="ECO:0000313" key="6">
    <source>
        <dbReference type="EMBL" id="MBN7825628.1"/>
    </source>
</evidence>
<dbReference type="PANTHER" id="PTHR30537">
    <property type="entry name" value="HTH-TYPE TRANSCRIPTIONAL REGULATOR"/>
    <property type="match status" value="1"/>
</dbReference>
<evidence type="ECO:0000313" key="7">
    <source>
        <dbReference type="Proteomes" id="UP000664654"/>
    </source>
</evidence>
<comment type="caution">
    <text evidence="6">The sequence shown here is derived from an EMBL/GenBank/DDBJ whole genome shotgun (WGS) entry which is preliminary data.</text>
</comment>
<keyword evidence="2" id="KW-0805">Transcription regulation</keyword>
<dbReference type="Proteomes" id="UP000664654">
    <property type="component" value="Unassembled WGS sequence"/>
</dbReference>
<dbReference type="RefSeq" id="WP_206573747.1">
    <property type="nucleotide sequence ID" value="NZ_JAFKCV010000005.1"/>
</dbReference>